<evidence type="ECO:0000313" key="1">
    <source>
        <dbReference type="EMBL" id="EIQ82672.1"/>
    </source>
</evidence>
<gene>
    <name evidence="1" type="ORF">SCAZ3_09935</name>
</gene>
<accession>A0AAV3FUQ1</accession>
<dbReference type="RefSeq" id="WP_003045296.1">
    <property type="nucleotide sequence ID" value="NZ_AIDX01000001.2"/>
</dbReference>
<sequence length="146" mass="16746">MKEKRQPERKRNIQKLIFISEEERDKIRERMNEAGVNNFSKFARIMLLGGHITKVNLDEVNDARTALNRIGTNLNQIAKKVNEADAVTTHDVKEALLIMNEMKQTMNTILMTKVKQDNSLSDNIKGMRNDSKVSYNTIIKEALGDD</sequence>
<dbReference type="AlphaFoldDB" id="A0AAV3FUQ1"/>
<comment type="caution">
    <text evidence="1">The sequence shown here is derived from an EMBL/GenBank/DDBJ whole genome shotgun (WGS) entry which is preliminary data.</text>
</comment>
<dbReference type="InterPro" id="IPR053842">
    <property type="entry name" value="NikA-like"/>
</dbReference>
<dbReference type="EMBL" id="AIDX01000001">
    <property type="protein sequence ID" value="EIQ82672.1"/>
    <property type="molecule type" value="Genomic_DNA"/>
</dbReference>
<organism evidence="1 2">
    <name type="scientific">Streptococcus canis FSL Z3-227</name>
    <dbReference type="NCBI Taxonomy" id="482234"/>
    <lineage>
        <taxon>Bacteria</taxon>
        <taxon>Bacillati</taxon>
        <taxon>Bacillota</taxon>
        <taxon>Bacilli</taxon>
        <taxon>Lactobacillales</taxon>
        <taxon>Streptococcaceae</taxon>
        <taxon>Streptococcus</taxon>
    </lineage>
</organism>
<dbReference type="Proteomes" id="UP000004423">
    <property type="component" value="Unassembled WGS sequence"/>
</dbReference>
<dbReference type="Pfam" id="PF21983">
    <property type="entry name" value="NikA-like"/>
    <property type="match status" value="1"/>
</dbReference>
<reference evidence="1 2" key="1">
    <citation type="journal article" date="2012" name="PLoS ONE">
        <title>Gene Repertoire Evolution of Streptococcus pyogenes Inferred from Phylogenomic Analysis with Streptococcus canis and Streptococcus dysgalactiae.</title>
        <authorList>
            <person name="Lefebure T."/>
            <person name="Richards V.P."/>
            <person name="Lang P."/>
            <person name="Pavinski-Bitar P."/>
            <person name="Stanhope M.J."/>
        </authorList>
    </citation>
    <scope>NUCLEOTIDE SEQUENCE [LARGE SCALE GENOMIC DNA]</scope>
    <source>
        <strain evidence="1 2">FSL Z3-227</strain>
    </source>
</reference>
<protein>
    <submittedName>
        <fullName evidence="1">PcfF</fullName>
    </submittedName>
</protein>
<name>A0AAV3FUQ1_STRCB</name>
<evidence type="ECO:0000313" key="2">
    <source>
        <dbReference type="Proteomes" id="UP000004423"/>
    </source>
</evidence>
<proteinExistence type="predicted"/>